<name>A0A6J7WEG1_9CAUD</name>
<reference evidence="1" key="1">
    <citation type="submission" date="2020-05" db="EMBL/GenBank/DDBJ databases">
        <authorList>
            <person name="Chiriac C."/>
            <person name="Salcher M."/>
            <person name="Ghai R."/>
            <person name="Kavagutti S V."/>
        </authorList>
    </citation>
    <scope>NUCLEOTIDE SEQUENCE</scope>
</reference>
<accession>A0A6J7WEG1</accession>
<evidence type="ECO:0000313" key="1">
    <source>
        <dbReference type="EMBL" id="CAB5212374.1"/>
    </source>
</evidence>
<dbReference type="EMBL" id="LR798234">
    <property type="protein sequence ID" value="CAB5212374.1"/>
    <property type="molecule type" value="Genomic_DNA"/>
</dbReference>
<sequence>MALVLADRVKETTATTGTGTVTLAGATSGYQSFSAVGDGNSTYYTIAGQSNSEWEIGIGTYTASGTTLSRTTVLSSSNSGSLVSFSAGTKDVFVTYPASAASTDGKSIIMSMVFGI</sequence>
<protein>
    <submittedName>
        <fullName evidence="1">Uncharacterized protein</fullName>
    </submittedName>
</protein>
<organism evidence="1">
    <name type="scientific">uncultured Caudovirales phage</name>
    <dbReference type="NCBI Taxonomy" id="2100421"/>
    <lineage>
        <taxon>Viruses</taxon>
        <taxon>Duplodnaviria</taxon>
        <taxon>Heunggongvirae</taxon>
        <taxon>Uroviricota</taxon>
        <taxon>Caudoviricetes</taxon>
        <taxon>Peduoviridae</taxon>
        <taxon>Maltschvirus</taxon>
        <taxon>Maltschvirus maltsch</taxon>
    </lineage>
</organism>
<proteinExistence type="predicted"/>
<gene>
    <name evidence="1" type="ORF">UFOVP189_6</name>
</gene>